<dbReference type="Proteomes" id="UP000663881">
    <property type="component" value="Unassembled WGS sequence"/>
</dbReference>
<evidence type="ECO:0000256" key="5">
    <source>
        <dbReference type="SAM" id="Phobius"/>
    </source>
</evidence>
<proteinExistence type="predicted"/>
<feature type="transmembrane region" description="Helical" evidence="5">
    <location>
        <begin position="124"/>
        <end position="140"/>
    </location>
</feature>
<accession>A0A820AKC9</accession>
<evidence type="ECO:0000256" key="1">
    <source>
        <dbReference type="ARBA" id="ARBA00004141"/>
    </source>
</evidence>
<feature type="domain" description="SLC26A/SulP transporter" evidence="6">
    <location>
        <begin position="95"/>
        <end position="148"/>
    </location>
</feature>
<evidence type="ECO:0000313" key="8">
    <source>
        <dbReference type="Proteomes" id="UP000663881"/>
    </source>
</evidence>
<dbReference type="GO" id="GO:0055085">
    <property type="term" value="P:transmembrane transport"/>
    <property type="evidence" value="ECO:0007669"/>
    <property type="project" value="InterPro"/>
</dbReference>
<comment type="subcellular location">
    <subcellularLocation>
        <location evidence="1">Membrane</location>
        <topology evidence="1">Multi-pass membrane protein</topology>
    </subcellularLocation>
</comment>
<name>A0A820AKC9_9BILA</name>
<dbReference type="InterPro" id="IPR011547">
    <property type="entry name" value="SLC26A/SulP_dom"/>
</dbReference>
<organism evidence="7 8">
    <name type="scientific">Adineta steineri</name>
    <dbReference type="NCBI Taxonomy" id="433720"/>
    <lineage>
        <taxon>Eukaryota</taxon>
        <taxon>Metazoa</taxon>
        <taxon>Spiralia</taxon>
        <taxon>Gnathifera</taxon>
        <taxon>Rotifera</taxon>
        <taxon>Eurotatoria</taxon>
        <taxon>Bdelloidea</taxon>
        <taxon>Adinetida</taxon>
        <taxon>Adinetidae</taxon>
        <taxon>Adineta</taxon>
    </lineage>
</organism>
<protein>
    <recommendedName>
        <fullName evidence="6">SLC26A/SulP transporter domain-containing protein</fullName>
    </recommendedName>
</protein>
<keyword evidence="4 5" id="KW-0472">Membrane</keyword>
<dbReference type="InterPro" id="IPR001902">
    <property type="entry name" value="SLC26A/SulP_fam"/>
</dbReference>
<dbReference type="AlphaFoldDB" id="A0A820AKC9"/>
<evidence type="ECO:0000256" key="3">
    <source>
        <dbReference type="ARBA" id="ARBA00022989"/>
    </source>
</evidence>
<feature type="transmembrane region" description="Helical" evidence="5">
    <location>
        <begin position="94"/>
        <end position="118"/>
    </location>
</feature>
<reference evidence="7" key="1">
    <citation type="submission" date="2021-02" db="EMBL/GenBank/DDBJ databases">
        <authorList>
            <person name="Nowell W R."/>
        </authorList>
    </citation>
    <scope>NUCLEOTIDE SEQUENCE</scope>
</reference>
<dbReference type="Pfam" id="PF00916">
    <property type="entry name" value="Sulfate_transp"/>
    <property type="match status" value="1"/>
</dbReference>
<evidence type="ECO:0000259" key="6">
    <source>
        <dbReference type="Pfam" id="PF00916"/>
    </source>
</evidence>
<comment type="caution">
    <text evidence="7">The sequence shown here is derived from an EMBL/GenBank/DDBJ whole genome shotgun (WGS) entry which is preliminary data.</text>
</comment>
<dbReference type="EMBL" id="CAJOAY010008611">
    <property type="protein sequence ID" value="CAF4189622.1"/>
    <property type="molecule type" value="Genomic_DNA"/>
</dbReference>
<keyword evidence="2 5" id="KW-0812">Transmembrane</keyword>
<evidence type="ECO:0000256" key="2">
    <source>
        <dbReference type="ARBA" id="ARBA00022692"/>
    </source>
</evidence>
<evidence type="ECO:0000256" key="4">
    <source>
        <dbReference type="ARBA" id="ARBA00023136"/>
    </source>
</evidence>
<keyword evidence="3 5" id="KW-1133">Transmembrane helix</keyword>
<sequence length="180" mass="20580">MLSTVNNNNNNTEDEFVEEEILNQQSHENHNNGQLRSFINQYGIVRPRISKINSIKNHWNRFYNTISCICIINSLLDRIPIIRCFKEYNLRKNLFYDVNAGFTIAIMHIPQGMAYGILTTLPPVHGLYVSFFPVLLYMIFGTCPHLSMVSNDCNGTPSIACAVINDITANVPLQKKRTNQ</sequence>
<dbReference type="GO" id="GO:0016020">
    <property type="term" value="C:membrane"/>
    <property type="evidence" value="ECO:0007669"/>
    <property type="project" value="UniProtKB-SubCell"/>
</dbReference>
<dbReference type="PANTHER" id="PTHR11814">
    <property type="entry name" value="SULFATE TRANSPORTER"/>
    <property type="match status" value="1"/>
</dbReference>
<evidence type="ECO:0000313" key="7">
    <source>
        <dbReference type="EMBL" id="CAF4189622.1"/>
    </source>
</evidence>
<gene>
    <name evidence="7" type="ORF">OKA104_LOCUS40359</name>
</gene>